<keyword evidence="3" id="KW-1185">Reference proteome</keyword>
<protein>
    <submittedName>
        <fullName evidence="2">Uncharacterized protein</fullName>
    </submittedName>
</protein>
<proteinExistence type="predicted"/>
<dbReference type="Proteomes" id="UP000236723">
    <property type="component" value="Unassembled WGS sequence"/>
</dbReference>
<dbReference type="EMBL" id="FNVO01000004">
    <property type="protein sequence ID" value="SEG35392.1"/>
    <property type="molecule type" value="Genomic_DNA"/>
</dbReference>
<evidence type="ECO:0000313" key="2">
    <source>
        <dbReference type="EMBL" id="SEG35392.1"/>
    </source>
</evidence>
<sequence length="295" mass="30680">MGPGLSSARLSSVQALRLRGGGTLARWRTAGRGYVWAVPYERPWRSWWPHLRRRRASWARRADRWSRAGGTSPAEGVPSRSASARRRAAGDDRSTETLSSSRESGSRESGEPPWPPPLPGRAEDDSAAAMGLAGSGVAVGWGRSTVAVGSGRSGVAVDEDSGDVAVGPGGAIGASEGGSGAGEGARSAVSRRCMSSRPMRAAKGATSAAMIGFTSSCRRSDAARRVRTEAPAAGLQPLVSMRRDSPCLGAGTRTAGTPSVSVSVVWADSRLVRPRDRAGESHDRPGHDPCCHSPC</sequence>
<gene>
    <name evidence="2" type="ORF">SAMN04489712_104544</name>
</gene>
<reference evidence="3" key="1">
    <citation type="submission" date="2016-10" db="EMBL/GenBank/DDBJ databases">
        <authorList>
            <person name="Varghese N."/>
            <person name="Submissions S."/>
        </authorList>
    </citation>
    <scope>NUCLEOTIDE SEQUENCE [LARGE SCALE GENOMIC DNA]</scope>
    <source>
        <strain evidence="3">DSM 43163</strain>
    </source>
</reference>
<name>A0A1H5ZGJ8_9ACTN</name>
<organism evidence="2 3">
    <name type="scientific">Thermomonospora echinospora</name>
    <dbReference type="NCBI Taxonomy" id="1992"/>
    <lineage>
        <taxon>Bacteria</taxon>
        <taxon>Bacillati</taxon>
        <taxon>Actinomycetota</taxon>
        <taxon>Actinomycetes</taxon>
        <taxon>Streptosporangiales</taxon>
        <taxon>Thermomonosporaceae</taxon>
        <taxon>Thermomonospora</taxon>
    </lineage>
</organism>
<feature type="region of interest" description="Disordered" evidence="1">
    <location>
        <begin position="62"/>
        <end position="125"/>
    </location>
</feature>
<feature type="compositionally biased region" description="Gly residues" evidence="1">
    <location>
        <begin position="168"/>
        <end position="183"/>
    </location>
</feature>
<feature type="region of interest" description="Disordered" evidence="1">
    <location>
        <begin position="273"/>
        <end position="295"/>
    </location>
</feature>
<evidence type="ECO:0000313" key="3">
    <source>
        <dbReference type="Proteomes" id="UP000236723"/>
    </source>
</evidence>
<feature type="region of interest" description="Disordered" evidence="1">
    <location>
        <begin position="168"/>
        <end position="187"/>
    </location>
</feature>
<evidence type="ECO:0000256" key="1">
    <source>
        <dbReference type="SAM" id="MobiDB-lite"/>
    </source>
</evidence>
<accession>A0A1H5ZGJ8</accession>
<dbReference type="AlphaFoldDB" id="A0A1H5ZGJ8"/>